<dbReference type="GO" id="GO:0009279">
    <property type="term" value="C:cell outer membrane"/>
    <property type="evidence" value="ECO:0007669"/>
    <property type="project" value="UniProtKB-SubCell"/>
</dbReference>
<dbReference type="CDD" id="cd01347">
    <property type="entry name" value="ligand_gated_channel"/>
    <property type="match status" value="1"/>
</dbReference>
<comment type="subcellular location">
    <subcellularLocation>
        <location evidence="1 8">Cell outer membrane</location>
        <topology evidence="1 8">Multi-pass membrane protein</topology>
    </subcellularLocation>
</comment>
<evidence type="ECO:0000256" key="2">
    <source>
        <dbReference type="ARBA" id="ARBA00022448"/>
    </source>
</evidence>
<reference evidence="12 13" key="1">
    <citation type="submission" date="2017-08" db="EMBL/GenBank/DDBJ databases">
        <title>Halovibrio sewagensis sp. nov., isolated from wastewater of high salinity.</title>
        <authorList>
            <person name="Dong X."/>
            <person name="Zhang G."/>
        </authorList>
    </citation>
    <scope>NUCLEOTIDE SEQUENCE [LARGE SCALE GENOMIC DNA]</scope>
    <source>
        <strain evidence="12 13">YL5-2</strain>
    </source>
</reference>
<accession>A0A2A2FAN0</accession>
<comment type="caution">
    <text evidence="12">The sequence shown here is derived from an EMBL/GenBank/DDBJ whole genome shotgun (WGS) entry which is preliminary data.</text>
</comment>
<evidence type="ECO:0000259" key="10">
    <source>
        <dbReference type="Pfam" id="PF00593"/>
    </source>
</evidence>
<dbReference type="Pfam" id="PF00593">
    <property type="entry name" value="TonB_dep_Rec_b-barrel"/>
    <property type="match status" value="1"/>
</dbReference>
<dbReference type="Gene3D" id="2.170.130.10">
    <property type="entry name" value="TonB-dependent receptor, plug domain"/>
    <property type="match status" value="1"/>
</dbReference>
<evidence type="ECO:0000313" key="13">
    <source>
        <dbReference type="Proteomes" id="UP000218896"/>
    </source>
</evidence>
<evidence type="ECO:0000256" key="5">
    <source>
        <dbReference type="ARBA" id="ARBA00023077"/>
    </source>
</evidence>
<dbReference type="PROSITE" id="PS52016">
    <property type="entry name" value="TONB_DEPENDENT_REC_3"/>
    <property type="match status" value="1"/>
</dbReference>
<keyword evidence="4 8" id="KW-0812">Transmembrane</keyword>
<keyword evidence="13" id="KW-1185">Reference proteome</keyword>
<evidence type="ECO:0000313" key="12">
    <source>
        <dbReference type="EMBL" id="PAU82496.1"/>
    </source>
</evidence>
<proteinExistence type="inferred from homology"/>
<organism evidence="12 13">
    <name type="scientific">Halovibrio salipaludis</name>
    <dbReference type="NCBI Taxonomy" id="2032626"/>
    <lineage>
        <taxon>Bacteria</taxon>
        <taxon>Pseudomonadati</taxon>
        <taxon>Pseudomonadota</taxon>
        <taxon>Gammaproteobacteria</taxon>
        <taxon>Oceanospirillales</taxon>
        <taxon>Halomonadaceae</taxon>
        <taxon>Halovibrio</taxon>
    </lineage>
</organism>
<dbReference type="AlphaFoldDB" id="A0A2A2FAN0"/>
<dbReference type="InterPro" id="IPR012910">
    <property type="entry name" value="Plug_dom"/>
</dbReference>
<keyword evidence="2 8" id="KW-0813">Transport</keyword>
<dbReference type="Proteomes" id="UP000218896">
    <property type="component" value="Unassembled WGS sequence"/>
</dbReference>
<evidence type="ECO:0000256" key="8">
    <source>
        <dbReference type="PROSITE-ProRule" id="PRU01360"/>
    </source>
</evidence>
<dbReference type="PANTHER" id="PTHR30069">
    <property type="entry name" value="TONB-DEPENDENT OUTER MEMBRANE RECEPTOR"/>
    <property type="match status" value="1"/>
</dbReference>
<dbReference type="InterPro" id="IPR037066">
    <property type="entry name" value="Plug_dom_sf"/>
</dbReference>
<dbReference type="GO" id="GO:0015344">
    <property type="term" value="F:siderophore uptake transmembrane transporter activity"/>
    <property type="evidence" value="ECO:0007669"/>
    <property type="project" value="TreeGrafter"/>
</dbReference>
<evidence type="ECO:0000256" key="4">
    <source>
        <dbReference type="ARBA" id="ARBA00022692"/>
    </source>
</evidence>
<dbReference type="PANTHER" id="PTHR30069:SF40">
    <property type="entry name" value="TONB-DEPENDENT RECEPTOR NMB0964-RELATED"/>
    <property type="match status" value="1"/>
</dbReference>
<evidence type="ECO:0000256" key="6">
    <source>
        <dbReference type="ARBA" id="ARBA00023136"/>
    </source>
</evidence>
<sequence>MQAAQIDVLQGEEKDRRESATLGQTLDHLPGVDTVNAGNQAGKPVIRGLSGNRVRILSDGIGVDHQQFGTRHSPNVEPFLSERIEVVRGASSILYGSDALGGAVDVKPLPLTFNSGGSPNTSGEALLGHATNNSQNDLGLKGTSQGERWTFTGGIIHRDAGDVTVPDDRTFFPPPPSDAGKRRAPAYTGSLDYTDFDQTNGQIGVGYRGTFGEVRMRYTGWRNEHNFLLPPPAGNKPPGQGPEGVGQNLENDELRLDATLPVNDTWTLEPTLAWQNNLRQSNAAGVPRDELFDGTIDIEFDQYTTRLEARHGQLAFLDAGRMGIEYRTKQQVSRGTTQLTPGGRVTNVGLFAFEERTLGRLTLQAGLRQDWTETIAKSSKTAAPTSFSGSDSNDYSVTSGSFGGSYALTDNLTLASNIGRGFRAPTLFELHADGVHAGVAAVQKGNDDLDAEKSLNTDLSLRWRSHQTSASATVYRNAIDNYIYLHDTGNTQDALPVFQYQQTDAVLTGVELTARAQMTETLELSTTYSAVDGENDQTGEDLPLQPADELLVAGTWTPGNWGWARSPYVRLGLRHNASREAAPGEPFVQFDNAPFGTASTDAYTVADLALGFSVDGVTGAPMRFSLEVRNLTDKTYRDFLDTYKGYALSPGRDVRMTLRVPLGG</sequence>
<dbReference type="GO" id="GO:0044718">
    <property type="term" value="P:siderophore transmembrane transport"/>
    <property type="evidence" value="ECO:0007669"/>
    <property type="project" value="TreeGrafter"/>
</dbReference>
<keyword evidence="7 8" id="KW-0998">Cell outer membrane</keyword>
<dbReference type="InterPro" id="IPR000531">
    <property type="entry name" value="Beta-barrel_TonB"/>
</dbReference>
<name>A0A2A2FAN0_9GAMM</name>
<dbReference type="SUPFAM" id="SSF56935">
    <property type="entry name" value="Porins"/>
    <property type="match status" value="1"/>
</dbReference>
<dbReference type="Pfam" id="PF07715">
    <property type="entry name" value="Plug"/>
    <property type="match status" value="1"/>
</dbReference>
<dbReference type="Gene3D" id="2.40.170.20">
    <property type="entry name" value="TonB-dependent receptor, beta-barrel domain"/>
    <property type="match status" value="1"/>
</dbReference>
<dbReference type="EMBL" id="NSKD01000001">
    <property type="protein sequence ID" value="PAU82496.1"/>
    <property type="molecule type" value="Genomic_DNA"/>
</dbReference>
<evidence type="ECO:0000256" key="1">
    <source>
        <dbReference type="ARBA" id="ARBA00004571"/>
    </source>
</evidence>
<dbReference type="InterPro" id="IPR039426">
    <property type="entry name" value="TonB-dep_rcpt-like"/>
</dbReference>
<comment type="similarity">
    <text evidence="8 9">Belongs to the TonB-dependent receptor family.</text>
</comment>
<evidence type="ECO:0000256" key="7">
    <source>
        <dbReference type="ARBA" id="ARBA00023237"/>
    </source>
</evidence>
<evidence type="ECO:0000256" key="9">
    <source>
        <dbReference type="RuleBase" id="RU003357"/>
    </source>
</evidence>
<gene>
    <name evidence="12" type="ORF">CK501_02500</name>
</gene>
<dbReference type="InterPro" id="IPR036942">
    <property type="entry name" value="Beta-barrel_TonB_sf"/>
</dbReference>
<evidence type="ECO:0000259" key="11">
    <source>
        <dbReference type="Pfam" id="PF07715"/>
    </source>
</evidence>
<dbReference type="OrthoDB" id="784582at2"/>
<keyword evidence="12" id="KW-0675">Receptor</keyword>
<evidence type="ECO:0000256" key="3">
    <source>
        <dbReference type="ARBA" id="ARBA00022452"/>
    </source>
</evidence>
<feature type="domain" description="TonB-dependent receptor-like beta-barrel" evidence="10">
    <location>
        <begin position="206"/>
        <end position="631"/>
    </location>
</feature>
<protein>
    <submittedName>
        <fullName evidence="12">TonB-dependent receptor</fullName>
    </submittedName>
</protein>
<keyword evidence="3 8" id="KW-1134">Transmembrane beta strand</keyword>
<keyword evidence="6 8" id="KW-0472">Membrane</keyword>
<feature type="domain" description="TonB-dependent receptor plug" evidence="11">
    <location>
        <begin position="3"/>
        <end position="103"/>
    </location>
</feature>
<keyword evidence="5 9" id="KW-0798">TonB box</keyword>